<evidence type="ECO:0000313" key="2">
    <source>
        <dbReference type="Proteomes" id="UP000004277"/>
    </source>
</evidence>
<name>A0ACD3SR91_9BURK</name>
<comment type="caution">
    <text evidence="1">The sequence shown here is derived from an EMBL/GenBank/DDBJ whole genome shotgun (WGS) entry which is preliminary data.</text>
</comment>
<proteinExistence type="predicted"/>
<protein>
    <submittedName>
        <fullName evidence="1">Tripartite tricarboxylate transporter substrate binding protein</fullName>
    </submittedName>
</protein>
<evidence type="ECO:0000313" key="1">
    <source>
        <dbReference type="EMBL" id="TMS58672.1"/>
    </source>
</evidence>
<gene>
    <name evidence="1" type="ORF">MW7_008145</name>
</gene>
<dbReference type="Proteomes" id="UP000004277">
    <property type="component" value="Unassembled WGS sequence"/>
</dbReference>
<organism evidence="1 2">
    <name type="scientific">Imbroritus primus</name>
    <dbReference type="NCBI Taxonomy" id="3058603"/>
    <lineage>
        <taxon>Bacteria</taxon>
        <taxon>Pseudomonadati</taxon>
        <taxon>Pseudomonadota</taxon>
        <taxon>Betaproteobacteria</taxon>
        <taxon>Burkholderiales</taxon>
        <taxon>Burkholderiaceae</taxon>
        <taxon>Imbroritus</taxon>
    </lineage>
</organism>
<sequence length="332" mass="35792">MFQIKLNEGTMKNNLLRIMLLAAGLLLGTTQAMAYPDKPVRVIVPWPAGGGADYVGRAFGKELSEIWKQPVVIDNIGGAGSIVGAERAARAAPDGYTFMVTINGTITSNRFLYKNMPYDPDRSFMPVSLLVQSGQLILVNKSVKADNLKDFVDYVRKQPGGVSYASYGNGTQPHLLFELLKKREKIDMLHVPYKGLAPALTGVMGNEVQLTIVSPSSATAALGSGRTKPLAIGSSTRASVMPNVPTVAESGYPYLNATIWFGMFAPKGTPQAIIDKVQQDIATVVKRPDFAKALEERGFDIVASTPAQFTKVIQEEVARTAEMAEAANVKPE</sequence>
<keyword evidence="2" id="KW-1185">Reference proteome</keyword>
<reference evidence="1" key="1">
    <citation type="submission" date="2019-05" db="EMBL/GenBank/DDBJ databases">
        <title>Revised genome assembly of Burkholderiaceae (previously Ralstonia) sp. PBA.</title>
        <authorList>
            <person name="Gan H.M."/>
        </authorList>
    </citation>
    <scope>NUCLEOTIDE SEQUENCE</scope>
    <source>
        <strain evidence="1">PBA</strain>
    </source>
</reference>
<accession>A0ACD3SR91</accession>
<dbReference type="EMBL" id="AKCV02000015">
    <property type="protein sequence ID" value="TMS58672.1"/>
    <property type="molecule type" value="Genomic_DNA"/>
</dbReference>